<evidence type="ECO:0000259" key="7">
    <source>
        <dbReference type="PROSITE" id="PS51671"/>
    </source>
</evidence>
<feature type="domain" description="ACT" evidence="7">
    <location>
        <begin position="184"/>
        <end position="262"/>
    </location>
</feature>
<dbReference type="InterPro" id="IPR002912">
    <property type="entry name" value="ACT_dom"/>
</dbReference>
<reference evidence="8 9" key="1">
    <citation type="journal article" date="2004" name="Proc. Natl. Acad. Sci. U.S.A.">
        <title>Genome sequence of Picrophilus torridus and its implications for life around pH 0.</title>
        <authorList>
            <person name="Futterer O."/>
            <person name="Angelov A."/>
            <person name="Liesegang H."/>
            <person name="Gottschalk G."/>
            <person name="Schleper C."/>
            <person name="Schepers B."/>
            <person name="Dock C."/>
            <person name="Antranikian G."/>
            <person name="Liebl W."/>
        </authorList>
    </citation>
    <scope>NUCLEOTIDE SEQUENCE [LARGE SCALE GENOMIC DNA]</scope>
    <source>
        <strain evidence="9">ATCC 700027 / DSM 9790 / JCM 10055 / NBRC 100828</strain>
    </source>
</reference>
<dbReference type="CDD" id="cd13631">
    <property type="entry name" value="PBP2_Ct-PDT_like"/>
    <property type="match status" value="1"/>
</dbReference>
<organism evidence="8 9">
    <name type="scientific">Picrophilus torridus (strain ATCC 700027 / DSM 9790 / JCM 10055 / NBRC 100828 / KAW 2/3)</name>
    <dbReference type="NCBI Taxonomy" id="1122961"/>
    <lineage>
        <taxon>Archaea</taxon>
        <taxon>Methanobacteriati</taxon>
        <taxon>Thermoplasmatota</taxon>
        <taxon>Thermoplasmata</taxon>
        <taxon>Thermoplasmatales</taxon>
        <taxon>Picrophilaceae</taxon>
        <taxon>Picrophilus</taxon>
    </lineage>
</organism>
<evidence type="ECO:0000256" key="5">
    <source>
        <dbReference type="ARBA" id="ARBA00029440"/>
    </source>
</evidence>
<dbReference type="Gene3D" id="3.30.70.260">
    <property type="match status" value="1"/>
</dbReference>
<keyword evidence="3" id="KW-0584">Phenylalanine biosynthesis</keyword>
<dbReference type="PROSITE" id="PS00858">
    <property type="entry name" value="PREPHENATE_DEHYDR_2"/>
    <property type="match status" value="1"/>
</dbReference>
<evidence type="ECO:0000259" key="6">
    <source>
        <dbReference type="PROSITE" id="PS51171"/>
    </source>
</evidence>
<dbReference type="AlphaFoldDB" id="Q6L0A4"/>
<dbReference type="PROSITE" id="PS00857">
    <property type="entry name" value="PREPHENATE_DEHYDR_1"/>
    <property type="match status" value="1"/>
</dbReference>
<dbReference type="Pfam" id="PF00800">
    <property type="entry name" value="PDT"/>
    <property type="match status" value="1"/>
</dbReference>
<dbReference type="SUPFAM" id="SSF53850">
    <property type="entry name" value="Periplasmic binding protein-like II"/>
    <property type="match status" value="1"/>
</dbReference>
<proteinExistence type="predicted"/>
<keyword evidence="1" id="KW-0028">Amino-acid biosynthesis</keyword>
<dbReference type="FunCoup" id="Q6L0A4">
    <property type="interactions" value="90"/>
</dbReference>
<feature type="domain" description="Prephenate dehydratase" evidence="6">
    <location>
        <begin position="2"/>
        <end position="174"/>
    </location>
</feature>
<comment type="pathway">
    <text evidence="5">Amino-acid biosynthesis.</text>
</comment>
<dbReference type="PANTHER" id="PTHR21022">
    <property type="entry name" value="PREPHENATE DEHYDRATASE P PROTEIN"/>
    <property type="match status" value="1"/>
</dbReference>
<accession>Q6L0A4</accession>
<dbReference type="InParanoid" id="Q6L0A4"/>
<evidence type="ECO:0000256" key="3">
    <source>
        <dbReference type="ARBA" id="ARBA00023222"/>
    </source>
</evidence>
<dbReference type="RefSeq" id="WP_011177814.1">
    <property type="nucleotide sequence ID" value="NC_005877.1"/>
</dbReference>
<dbReference type="InterPro" id="IPR001086">
    <property type="entry name" value="Preph_deHydtase"/>
</dbReference>
<dbReference type="PROSITE" id="PS51171">
    <property type="entry name" value="PREPHENATE_DEHYDR_3"/>
    <property type="match status" value="1"/>
</dbReference>
<dbReference type="CDD" id="cd04905">
    <property type="entry name" value="ACT_CM-PDT"/>
    <property type="match status" value="1"/>
</dbReference>
<sequence>MIIGYFGDPGSYTSMAAKLMLGGRYVSYRSILDIVNAIERNELDFGVVPIENSIEGQVGQTYDIIYYKDIYINSEYYMKIDHCLIGNSEINKIRFVHSHPQALAQCSNFINKNGFIPVPEYSTSYAIKTISEINNDEHAAIGSEEAANLYNLKIISKSIQNNINNYTRFISISKHMNDHGDKYSIGFSLENRPGSLSRILNIISAFNINMTKIESRPYAKNPFSYIFFIDFEDNGYGNVLIDIIKRETINFKLIGLYRKSGIETGY</sequence>
<dbReference type="GeneID" id="2844312"/>
<protein>
    <submittedName>
        <fullName evidence="8">Prephenate dehydratase</fullName>
        <ecNumber evidence="8">4.2.1.51</ecNumber>
    </submittedName>
</protein>
<evidence type="ECO:0000313" key="8">
    <source>
        <dbReference type="EMBL" id="AAT43598.1"/>
    </source>
</evidence>
<evidence type="ECO:0000256" key="4">
    <source>
        <dbReference type="ARBA" id="ARBA00023239"/>
    </source>
</evidence>
<dbReference type="PROSITE" id="PS51671">
    <property type="entry name" value="ACT"/>
    <property type="match status" value="1"/>
</dbReference>
<dbReference type="PATRIC" id="fig|263820.9.peg.1052"/>
<dbReference type="Gene3D" id="3.40.190.10">
    <property type="entry name" value="Periplasmic binding protein-like II"/>
    <property type="match status" value="2"/>
</dbReference>
<gene>
    <name evidence="8" type="ordered locus">PTO1013</name>
</gene>
<dbReference type="EC" id="4.2.1.51" evidence="8"/>
<keyword evidence="2" id="KW-0057">Aromatic amino acid biosynthesis</keyword>
<dbReference type="InterPro" id="IPR018528">
    <property type="entry name" value="Preph_deHydtase_CS"/>
</dbReference>
<keyword evidence="4 8" id="KW-0456">Lyase</keyword>
<dbReference type="HOGENOM" id="CLU_035008_1_0_2"/>
<dbReference type="SUPFAM" id="SSF55021">
    <property type="entry name" value="ACT-like"/>
    <property type="match status" value="1"/>
</dbReference>
<dbReference type="GO" id="GO:0004664">
    <property type="term" value="F:prephenate dehydratase activity"/>
    <property type="evidence" value="ECO:0007669"/>
    <property type="project" value="UniProtKB-EC"/>
</dbReference>
<evidence type="ECO:0000256" key="2">
    <source>
        <dbReference type="ARBA" id="ARBA00023141"/>
    </source>
</evidence>
<dbReference type="OrthoDB" id="8755at2157"/>
<dbReference type="Pfam" id="PF01842">
    <property type="entry name" value="ACT"/>
    <property type="match status" value="1"/>
</dbReference>
<evidence type="ECO:0000313" key="9">
    <source>
        <dbReference type="Proteomes" id="UP000000438"/>
    </source>
</evidence>
<dbReference type="Proteomes" id="UP000000438">
    <property type="component" value="Chromosome"/>
</dbReference>
<dbReference type="GO" id="GO:0009094">
    <property type="term" value="P:L-phenylalanine biosynthetic process"/>
    <property type="evidence" value="ECO:0007669"/>
    <property type="project" value="UniProtKB-KW"/>
</dbReference>
<dbReference type="InterPro" id="IPR045865">
    <property type="entry name" value="ACT-like_dom_sf"/>
</dbReference>
<dbReference type="PaxDb" id="263820-PTO1013"/>
<dbReference type="GO" id="GO:0005737">
    <property type="term" value="C:cytoplasm"/>
    <property type="evidence" value="ECO:0007669"/>
    <property type="project" value="TreeGrafter"/>
</dbReference>
<dbReference type="PANTHER" id="PTHR21022:SF19">
    <property type="entry name" value="PREPHENATE DEHYDRATASE-RELATED"/>
    <property type="match status" value="1"/>
</dbReference>
<name>Q6L0A4_PICTO</name>
<dbReference type="STRING" id="263820.PTO1013"/>
<evidence type="ECO:0000256" key="1">
    <source>
        <dbReference type="ARBA" id="ARBA00022605"/>
    </source>
</evidence>
<dbReference type="EMBL" id="AE017261">
    <property type="protein sequence ID" value="AAT43598.1"/>
    <property type="molecule type" value="Genomic_DNA"/>
</dbReference>
<dbReference type="eggNOG" id="arCOG00255">
    <property type="taxonomic scope" value="Archaea"/>
</dbReference>
<dbReference type="KEGG" id="pto:PTO1013"/>